<keyword evidence="6 12" id="KW-1133">Transmembrane helix</keyword>
<keyword evidence="3 12" id="KW-0217">Developmental protein</keyword>
<dbReference type="InterPro" id="IPR003599">
    <property type="entry name" value="Ig_sub"/>
</dbReference>
<evidence type="ECO:0000256" key="5">
    <source>
        <dbReference type="ARBA" id="ARBA00022729"/>
    </source>
</evidence>
<evidence type="ECO:0000259" key="15">
    <source>
        <dbReference type="PROSITE" id="PS51145"/>
    </source>
</evidence>
<evidence type="ECO:0000313" key="17">
    <source>
        <dbReference type="Proteomes" id="UP000694546"/>
    </source>
</evidence>
<dbReference type="InterPro" id="IPR003598">
    <property type="entry name" value="Ig_sub2"/>
</dbReference>
<evidence type="ECO:0000256" key="7">
    <source>
        <dbReference type="ARBA" id="ARBA00023136"/>
    </source>
</evidence>
<dbReference type="InterPro" id="IPR033772">
    <property type="entry name" value="UPA"/>
</dbReference>
<dbReference type="Pfam" id="PF13927">
    <property type="entry name" value="Ig_3"/>
    <property type="match status" value="1"/>
</dbReference>
<dbReference type="Gene3D" id="2.60.40.10">
    <property type="entry name" value="Immunoglobulins"/>
    <property type="match status" value="2"/>
</dbReference>
<dbReference type="Pfam" id="PF00531">
    <property type="entry name" value="Death"/>
    <property type="match status" value="1"/>
</dbReference>
<protein>
    <recommendedName>
        <fullName evidence="12">Netrin receptor UNC5</fullName>
    </recommendedName>
</protein>
<dbReference type="OrthoDB" id="5973910at2759"/>
<dbReference type="GO" id="GO:0005886">
    <property type="term" value="C:plasma membrane"/>
    <property type="evidence" value="ECO:0007669"/>
    <property type="project" value="UniProtKB-SubCell"/>
</dbReference>
<dbReference type="PROSITE" id="PS50835">
    <property type="entry name" value="IG_LIKE"/>
    <property type="match status" value="1"/>
</dbReference>
<dbReference type="Proteomes" id="UP000694546">
    <property type="component" value="Chromosome 4"/>
</dbReference>
<evidence type="ECO:0000313" key="16">
    <source>
        <dbReference type="Ensembl" id="ENSGMOP00000046586.1"/>
    </source>
</evidence>
<feature type="domain" description="ZU5" evidence="15">
    <location>
        <begin position="543"/>
        <end position="687"/>
    </location>
</feature>
<reference evidence="16" key="1">
    <citation type="submission" date="2025-08" db="UniProtKB">
        <authorList>
            <consortium name="Ensembl"/>
        </authorList>
    </citation>
    <scope>IDENTIFICATION</scope>
</reference>
<dbReference type="SUPFAM" id="SSF47986">
    <property type="entry name" value="DEATH domain"/>
    <property type="match status" value="1"/>
</dbReference>
<dbReference type="RefSeq" id="XP_030209786.1">
    <property type="nucleotide sequence ID" value="XM_030353926.1"/>
</dbReference>
<dbReference type="InterPro" id="IPR013783">
    <property type="entry name" value="Ig-like_fold"/>
</dbReference>
<dbReference type="OMA" id="LMVPNTG"/>
<dbReference type="SUPFAM" id="SSF48726">
    <property type="entry name" value="Immunoglobulin"/>
    <property type="match status" value="2"/>
</dbReference>
<dbReference type="Pfam" id="PF00791">
    <property type="entry name" value="ZU5"/>
    <property type="match status" value="1"/>
</dbReference>
<dbReference type="PANTHER" id="PTHR12582:SF5">
    <property type="entry name" value="NETRIN RECEPTOR UNC5D"/>
    <property type="match status" value="1"/>
</dbReference>
<evidence type="ECO:0000256" key="12">
    <source>
        <dbReference type="RuleBase" id="RU367033"/>
    </source>
</evidence>
<dbReference type="Gene3D" id="2.20.100.10">
    <property type="entry name" value="Thrombospondin type-1 (TSP1) repeat"/>
    <property type="match status" value="2"/>
</dbReference>
<dbReference type="PROSITE" id="PS50092">
    <property type="entry name" value="TSP1"/>
    <property type="match status" value="2"/>
</dbReference>
<dbReference type="Gene3D" id="2.60.220.30">
    <property type="match status" value="1"/>
</dbReference>
<comment type="subcellular location">
    <subcellularLocation>
        <location evidence="12">Cell membrane</location>
        <topology evidence="12">Single-pass type I membrane protein</topology>
    </subcellularLocation>
    <subcellularLocation>
        <location evidence="1">Membrane</location>
        <topology evidence="1">Single-pass type I membrane protein</topology>
    </subcellularLocation>
</comment>
<dbReference type="Gene3D" id="1.10.533.10">
    <property type="entry name" value="Death Domain, Fas"/>
    <property type="match status" value="1"/>
</dbReference>
<evidence type="ECO:0000256" key="9">
    <source>
        <dbReference type="ARBA" id="ARBA00023170"/>
    </source>
</evidence>
<dbReference type="Pfam" id="PF00090">
    <property type="entry name" value="TSP_1"/>
    <property type="match status" value="2"/>
</dbReference>
<evidence type="ECO:0000256" key="10">
    <source>
        <dbReference type="ARBA" id="ARBA00023180"/>
    </source>
</evidence>
<accession>A0A8C5BHX0</accession>
<evidence type="ECO:0000256" key="2">
    <source>
        <dbReference type="ARBA" id="ARBA00009844"/>
    </source>
</evidence>
<keyword evidence="7 12" id="KW-0472">Membrane</keyword>
<feature type="transmembrane region" description="Helical" evidence="12">
    <location>
        <begin position="12"/>
        <end position="31"/>
    </location>
</feature>
<keyword evidence="8" id="KW-1015">Disulfide bond</keyword>
<dbReference type="InterPro" id="IPR057755">
    <property type="entry name" value="UNC5A-D-like_N"/>
</dbReference>
<dbReference type="PANTHER" id="PTHR12582">
    <property type="entry name" value="NETRIN RECEPTOR UNC5"/>
    <property type="match status" value="1"/>
</dbReference>
<evidence type="ECO:0000256" key="13">
    <source>
        <dbReference type="SAM" id="MobiDB-lite"/>
    </source>
</evidence>
<dbReference type="InterPro" id="IPR011029">
    <property type="entry name" value="DEATH-like_dom_sf"/>
</dbReference>
<evidence type="ECO:0000256" key="11">
    <source>
        <dbReference type="ARBA" id="ARBA00023319"/>
    </source>
</evidence>
<feature type="region of interest" description="Disordered" evidence="13">
    <location>
        <begin position="935"/>
        <end position="958"/>
    </location>
</feature>
<dbReference type="SMART" id="SM00408">
    <property type="entry name" value="IGc2"/>
    <property type="match status" value="1"/>
</dbReference>
<evidence type="ECO:0000256" key="8">
    <source>
        <dbReference type="ARBA" id="ARBA00023157"/>
    </source>
</evidence>
<dbReference type="GeneTree" id="ENSGT00950000182815"/>
<feature type="domain" description="Ig-like" evidence="14">
    <location>
        <begin position="165"/>
        <end position="245"/>
    </location>
</feature>
<keyword evidence="17" id="KW-1185">Reference proteome</keyword>
<dbReference type="SMART" id="SM00005">
    <property type="entry name" value="DEATH"/>
    <property type="match status" value="1"/>
</dbReference>
<evidence type="ECO:0000256" key="6">
    <source>
        <dbReference type="ARBA" id="ARBA00022989"/>
    </source>
</evidence>
<dbReference type="InterPro" id="IPR000906">
    <property type="entry name" value="ZU5_dom"/>
</dbReference>
<sequence length="958" mass="104826">MGSHDAMGLQTIMGRISIGCYLSCGILVLFASRVQATSKRGSRGEALQSGTLPRFLQEPDDAYIIKSNPIQLRCRAQPALQIFFKCNGEWVHQSQHLAQEHTDLGTGMKFREVLINVSRQQVEDFHGPEDYWCLCVAWSHLGTSKSRKASVRIAYLRKNFEQDPQGTEVPLKGMIVLHCRPPEGVPLAEVSWLKNDELLNMDTKVGERADNNLIISEARLSDSGNYTCQASNIVATRRSANAAVVVYVNGGWSLWSDWLLCNVRCGRGLQKRSRTCTNPAPLNGGAFCEGMSVQKSTCNTLCPVDGGWGPWSLWTACGVDCGRQRSRDCAEPEPRHGGRPCDGPKLGADNCTGGLCIQNGNLLHDIKPQEVESSTDVVLYSGLSAGVLTVVVLIVVVTLYRRSHSEYGVDVIDSSALTGGFQSFTYKTSRQVCSGNPLLINSSMQPDLSGSQTYTSPMCFQDSMDKELMADHSLLDPLPDIMVKGKGVMAEYHVMSHPRTFPRGVAPDYQGVGVDATLGRRGKTLFIRHGLPRPPPPPLPPPLKTTRVLGHAGGRLVVPNTGISLLVPRGGIAEDTSWEMYMIINQEDSSTAPVDEDEVLLSPEVTYGPPGLDLSCPVALSVAHCADLSSPADATWAVRLKRRTPENKWEEVMSMDEESTSCYGLLEAERCHLLLGRPGRYALVGRPLSQAAAKRLRLGVFGSPDLSNPLGYNLRVYCVDDTLHALQAVAVLECVRGGCLLEEPRTLQFSGDGFSLQVSIQDLPQLLWSIKPFTTCQEFSFAQVWGRDHHPLQCAFSLEYLGPPPTPPKLSCKISVRQVKGREQILQVYTSAAEQSEKGPIPLFPRSHCPLTSESGSTAFKIPPSIHQRICATFDSANSKGKDWQLLAQKLHVDRNLSYFACQRSPSAVILSLWETQHQTSGDVDSLACALEEIDRAPSPGTLTPLGQDSDRPDSEFS</sequence>
<dbReference type="Pfam" id="PF17217">
    <property type="entry name" value="UPA"/>
    <property type="match status" value="1"/>
</dbReference>
<dbReference type="InterPro" id="IPR036179">
    <property type="entry name" value="Ig-like_dom_sf"/>
</dbReference>
<dbReference type="GO" id="GO:0005042">
    <property type="term" value="F:netrin receptor activity"/>
    <property type="evidence" value="ECO:0007669"/>
    <property type="project" value="UniProtKB-UniRule"/>
</dbReference>
<dbReference type="SMART" id="SM00218">
    <property type="entry name" value="ZU5"/>
    <property type="match status" value="1"/>
</dbReference>
<feature type="compositionally biased region" description="Basic and acidic residues" evidence="13">
    <location>
        <begin position="949"/>
        <end position="958"/>
    </location>
</feature>
<evidence type="ECO:0000259" key="14">
    <source>
        <dbReference type="PROSITE" id="PS50835"/>
    </source>
</evidence>
<dbReference type="InterPro" id="IPR000488">
    <property type="entry name" value="Death_dom"/>
</dbReference>
<keyword evidence="5" id="KW-0732">Signal</keyword>
<organism evidence="16 17">
    <name type="scientific">Gadus morhua</name>
    <name type="common">Atlantic cod</name>
    <dbReference type="NCBI Taxonomy" id="8049"/>
    <lineage>
        <taxon>Eukaryota</taxon>
        <taxon>Metazoa</taxon>
        <taxon>Chordata</taxon>
        <taxon>Craniata</taxon>
        <taxon>Vertebrata</taxon>
        <taxon>Euteleostomi</taxon>
        <taxon>Actinopterygii</taxon>
        <taxon>Neopterygii</taxon>
        <taxon>Teleostei</taxon>
        <taxon>Neoteleostei</taxon>
        <taxon>Acanthomorphata</taxon>
        <taxon>Zeiogadaria</taxon>
        <taxon>Gadariae</taxon>
        <taxon>Gadiformes</taxon>
        <taxon>Gadoidei</taxon>
        <taxon>Gadidae</taxon>
        <taxon>Gadus</taxon>
    </lineage>
</organism>
<dbReference type="InterPro" id="IPR037936">
    <property type="entry name" value="UNC5A-D"/>
</dbReference>
<dbReference type="Ensembl" id="ENSGMOT00000071690.1">
    <property type="protein sequence ID" value="ENSGMOP00000046586.1"/>
    <property type="gene ID" value="ENSGMOG00000001879.2"/>
</dbReference>
<gene>
    <name evidence="16" type="primary">LOC115541952</name>
</gene>
<proteinExistence type="inferred from homology"/>
<dbReference type="GO" id="GO:0007411">
    <property type="term" value="P:axon guidance"/>
    <property type="evidence" value="ECO:0007669"/>
    <property type="project" value="TreeGrafter"/>
</dbReference>
<dbReference type="SMART" id="SM00209">
    <property type="entry name" value="TSP1"/>
    <property type="match status" value="2"/>
</dbReference>
<keyword evidence="4 12" id="KW-0812">Transmembrane</keyword>
<evidence type="ECO:0000256" key="3">
    <source>
        <dbReference type="ARBA" id="ARBA00022473"/>
    </source>
</evidence>
<dbReference type="InterPro" id="IPR007110">
    <property type="entry name" value="Ig-like_dom"/>
</dbReference>
<keyword evidence="11 12" id="KW-0393">Immunoglobulin domain</keyword>
<dbReference type="SUPFAM" id="SSF82895">
    <property type="entry name" value="TSP-1 type 1 repeat"/>
    <property type="match status" value="2"/>
</dbReference>
<dbReference type="InterPro" id="IPR036383">
    <property type="entry name" value="TSP1_rpt_sf"/>
</dbReference>
<dbReference type="PROSITE" id="PS51145">
    <property type="entry name" value="ZU5"/>
    <property type="match status" value="1"/>
</dbReference>
<dbReference type="SMART" id="SM00409">
    <property type="entry name" value="IG"/>
    <property type="match status" value="1"/>
</dbReference>
<evidence type="ECO:0000256" key="4">
    <source>
        <dbReference type="ARBA" id="ARBA00022692"/>
    </source>
</evidence>
<comment type="similarity">
    <text evidence="2 12">Belongs to the unc-5 family.</text>
</comment>
<keyword evidence="10" id="KW-0325">Glycoprotein</keyword>
<feature type="transmembrane region" description="Helical" evidence="12">
    <location>
        <begin position="377"/>
        <end position="400"/>
    </location>
</feature>
<name>A0A8C5BHX0_GADMO</name>
<dbReference type="Pfam" id="PF25609">
    <property type="entry name" value="Unc5_NetrinR_N"/>
    <property type="match status" value="1"/>
</dbReference>
<dbReference type="InterPro" id="IPR000884">
    <property type="entry name" value="TSP1_rpt"/>
</dbReference>
<evidence type="ECO:0000256" key="1">
    <source>
        <dbReference type="ARBA" id="ARBA00004479"/>
    </source>
</evidence>
<dbReference type="GeneID" id="115541952"/>
<dbReference type="AlphaFoldDB" id="A0A8C5BHX0"/>
<keyword evidence="9 12" id="KW-0675">Receptor</keyword>
<reference evidence="16" key="2">
    <citation type="submission" date="2025-09" db="UniProtKB">
        <authorList>
            <consortium name="Ensembl"/>
        </authorList>
    </citation>
    <scope>IDENTIFICATION</scope>
</reference>
<comment type="caution">
    <text evidence="12">Lacks conserved residue(s) required for the propagation of feature annotation.</text>
</comment>
<comment type="function">
    <text evidence="12">Receptor for netrin required for axon guidance. Mediates axon repulsion of neuronal growth cones in the developing nervous system upon ligand binding.</text>
</comment>